<comment type="caution">
    <text evidence="1">The sequence shown here is derived from an EMBL/GenBank/DDBJ whole genome shotgun (WGS) entry which is preliminary data.</text>
</comment>
<proteinExistence type="predicted"/>
<sequence>MRSAYPRDMICTTVAARITSLLLLGAPTGIQKHPKACWGDIWQLAWSWINFTSTSHELLGSLDGEDLFSDHIGLIARLRETSLPGEVIDANAAGRTVRGIITSLMTMLRISVDLPDETAYPAMRSFLLILCADFSIGGLAPIPEAIIEGFIRVIFGRATSMICAEDR</sequence>
<dbReference type="Proteomes" id="UP001218218">
    <property type="component" value="Unassembled WGS sequence"/>
</dbReference>
<keyword evidence="2" id="KW-1185">Reference proteome</keyword>
<dbReference type="AlphaFoldDB" id="A0AAD7EM77"/>
<name>A0AAD7EM77_9AGAR</name>
<evidence type="ECO:0000313" key="1">
    <source>
        <dbReference type="EMBL" id="KAJ7339772.1"/>
    </source>
</evidence>
<reference evidence="1" key="1">
    <citation type="submission" date="2023-03" db="EMBL/GenBank/DDBJ databases">
        <title>Massive genome expansion in bonnet fungi (Mycena s.s.) driven by repeated elements and novel gene families across ecological guilds.</title>
        <authorList>
            <consortium name="Lawrence Berkeley National Laboratory"/>
            <person name="Harder C.B."/>
            <person name="Miyauchi S."/>
            <person name="Viragh M."/>
            <person name="Kuo A."/>
            <person name="Thoen E."/>
            <person name="Andreopoulos B."/>
            <person name="Lu D."/>
            <person name="Skrede I."/>
            <person name="Drula E."/>
            <person name="Henrissat B."/>
            <person name="Morin E."/>
            <person name="Kohler A."/>
            <person name="Barry K."/>
            <person name="LaButti K."/>
            <person name="Morin E."/>
            <person name="Salamov A."/>
            <person name="Lipzen A."/>
            <person name="Mereny Z."/>
            <person name="Hegedus B."/>
            <person name="Baldrian P."/>
            <person name="Stursova M."/>
            <person name="Weitz H."/>
            <person name="Taylor A."/>
            <person name="Grigoriev I.V."/>
            <person name="Nagy L.G."/>
            <person name="Martin F."/>
            <person name="Kauserud H."/>
        </authorList>
    </citation>
    <scope>NUCLEOTIDE SEQUENCE</scope>
    <source>
        <strain evidence="1">CBHHK002</strain>
    </source>
</reference>
<gene>
    <name evidence="1" type="ORF">DFH08DRAFT_1082379</name>
</gene>
<organism evidence="1 2">
    <name type="scientific">Mycena albidolilacea</name>
    <dbReference type="NCBI Taxonomy" id="1033008"/>
    <lineage>
        <taxon>Eukaryota</taxon>
        <taxon>Fungi</taxon>
        <taxon>Dikarya</taxon>
        <taxon>Basidiomycota</taxon>
        <taxon>Agaricomycotina</taxon>
        <taxon>Agaricomycetes</taxon>
        <taxon>Agaricomycetidae</taxon>
        <taxon>Agaricales</taxon>
        <taxon>Marasmiineae</taxon>
        <taxon>Mycenaceae</taxon>
        <taxon>Mycena</taxon>
    </lineage>
</organism>
<evidence type="ECO:0000313" key="2">
    <source>
        <dbReference type="Proteomes" id="UP001218218"/>
    </source>
</evidence>
<dbReference type="EMBL" id="JARIHO010000027">
    <property type="protein sequence ID" value="KAJ7339772.1"/>
    <property type="molecule type" value="Genomic_DNA"/>
</dbReference>
<protein>
    <submittedName>
        <fullName evidence="1">Uncharacterized protein</fullName>
    </submittedName>
</protein>
<accession>A0AAD7EM77</accession>